<comment type="caution">
    <text evidence="4">The sequence shown here is derived from an EMBL/GenBank/DDBJ whole genome shotgun (WGS) entry which is preliminary data.</text>
</comment>
<evidence type="ECO:0000256" key="2">
    <source>
        <dbReference type="ARBA" id="ARBA00022898"/>
    </source>
</evidence>
<dbReference type="EMBL" id="JAJOMB010000027">
    <property type="protein sequence ID" value="MCD5316180.1"/>
    <property type="molecule type" value="Genomic_DNA"/>
</dbReference>
<dbReference type="Gene3D" id="3.40.640.10">
    <property type="entry name" value="Type I PLP-dependent aspartate aminotransferase-like (Major domain)"/>
    <property type="match status" value="1"/>
</dbReference>
<proteinExistence type="predicted"/>
<dbReference type="Gene3D" id="3.90.1150.10">
    <property type="entry name" value="Aspartate Aminotransferase, domain 1"/>
    <property type="match status" value="1"/>
</dbReference>
<name>A0A9X1SYB5_9ACTN</name>
<dbReference type="InterPro" id="IPR015421">
    <property type="entry name" value="PyrdxlP-dep_Trfase_major"/>
</dbReference>
<dbReference type="RefSeq" id="WP_231449032.1">
    <property type="nucleotide sequence ID" value="NZ_JAJOMB010000027.1"/>
</dbReference>
<sequence>MGVGVASRQLFPALSSSTVTYLDSATTTPLAEPVIAAVTKALLRPPASAGRGGHPVVAQSDVLLLQARHKIADFIGARPEQVFFTAGASHSHSLIAHLWGAETLRPGDEILYGRTDHASALRPWLRLARQQGITATSYCIGRDGRPETADLLARIGTRTRLVCLTHVHQIFGARIDVTELTSSAIRRPLWLVDASQSIGHLPVDVSVLGADVLLFSAHKMFALPGVGVLYLSDRALGDLPAGAMAELESGTVNLPGIVSLSAAVDLVQDLGLRRIAEHSAALIARMAEGLRLIEGIRLTPGPASSVQASEQAVPAGTSLLSFQIDGLSAHDLDFALSEHGFQVRAGGHCLLPGHPYENSVRISTHVYTDTGQVDDLLACLQSLIGGR</sequence>
<dbReference type="PANTHER" id="PTHR43586:SF8">
    <property type="entry name" value="CYSTEINE DESULFURASE 1, CHLOROPLASTIC"/>
    <property type="match status" value="1"/>
</dbReference>
<dbReference type="InterPro" id="IPR000192">
    <property type="entry name" value="Aminotrans_V_dom"/>
</dbReference>
<feature type="domain" description="Aminotransferase class V" evidence="3">
    <location>
        <begin position="20"/>
        <end position="376"/>
    </location>
</feature>
<organism evidence="4 5">
    <name type="scientific">Kineosporia babensis</name>
    <dbReference type="NCBI Taxonomy" id="499548"/>
    <lineage>
        <taxon>Bacteria</taxon>
        <taxon>Bacillati</taxon>
        <taxon>Actinomycetota</taxon>
        <taxon>Actinomycetes</taxon>
        <taxon>Kineosporiales</taxon>
        <taxon>Kineosporiaceae</taxon>
        <taxon>Kineosporia</taxon>
    </lineage>
</organism>
<dbReference type="GO" id="GO:0008483">
    <property type="term" value="F:transaminase activity"/>
    <property type="evidence" value="ECO:0007669"/>
    <property type="project" value="UniProtKB-KW"/>
</dbReference>
<evidence type="ECO:0000313" key="5">
    <source>
        <dbReference type="Proteomes" id="UP001138997"/>
    </source>
</evidence>
<dbReference type="Proteomes" id="UP001138997">
    <property type="component" value="Unassembled WGS sequence"/>
</dbReference>
<keyword evidence="5" id="KW-1185">Reference proteome</keyword>
<keyword evidence="4" id="KW-0808">Transferase</keyword>
<evidence type="ECO:0000256" key="1">
    <source>
        <dbReference type="ARBA" id="ARBA00001933"/>
    </source>
</evidence>
<dbReference type="InterPro" id="IPR015422">
    <property type="entry name" value="PyrdxlP-dep_Trfase_small"/>
</dbReference>
<gene>
    <name evidence="4" type="ORF">LR394_35320</name>
</gene>
<dbReference type="SUPFAM" id="SSF53383">
    <property type="entry name" value="PLP-dependent transferases"/>
    <property type="match status" value="1"/>
</dbReference>
<dbReference type="PANTHER" id="PTHR43586">
    <property type="entry name" value="CYSTEINE DESULFURASE"/>
    <property type="match status" value="1"/>
</dbReference>
<keyword evidence="4" id="KW-0032">Aminotransferase</keyword>
<keyword evidence="2" id="KW-0663">Pyridoxal phosphate</keyword>
<evidence type="ECO:0000259" key="3">
    <source>
        <dbReference type="Pfam" id="PF00266"/>
    </source>
</evidence>
<accession>A0A9X1SYB5</accession>
<dbReference type="AlphaFoldDB" id="A0A9X1SYB5"/>
<comment type="cofactor">
    <cofactor evidence="1">
        <name>pyridoxal 5'-phosphate</name>
        <dbReference type="ChEBI" id="CHEBI:597326"/>
    </cofactor>
</comment>
<dbReference type="Pfam" id="PF00266">
    <property type="entry name" value="Aminotran_5"/>
    <property type="match status" value="1"/>
</dbReference>
<protein>
    <submittedName>
        <fullName evidence="4">Aminotransferase class V-fold PLP-dependent enzyme</fullName>
    </submittedName>
</protein>
<dbReference type="InterPro" id="IPR015424">
    <property type="entry name" value="PyrdxlP-dep_Trfase"/>
</dbReference>
<evidence type="ECO:0000313" key="4">
    <source>
        <dbReference type="EMBL" id="MCD5316180.1"/>
    </source>
</evidence>
<reference evidence="4" key="1">
    <citation type="submission" date="2021-11" db="EMBL/GenBank/DDBJ databases">
        <title>Streptomyces corallinus and Kineosporia corallina sp. nov., two new coral-derived marine actinobacteria.</title>
        <authorList>
            <person name="Buangrab K."/>
            <person name="Sutthacheep M."/>
            <person name="Yeemin T."/>
            <person name="Harunari E."/>
            <person name="Igarashi Y."/>
            <person name="Sripreechasak P."/>
            <person name="Kanchanasin P."/>
            <person name="Tanasupawat S."/>
            <person name="Phongsopitanun W."/>
        </authorList>
    </citation>
    <scope>NUCLEOTIDE SEQUENCE</scope>
    <source>
        <strain evidence="4">JCM 31032</strain>
    </source>
</reference>